<dbReference type="Proteomes" id="UP000008810">
    <property type="component" value="Chromosome 2"/>
</dbReference>
<dbReference type="Gramene" id="KQK02387">
    <property type="protein sequence ID" value="KQK02387"/>
    <property type="gene ID" value="BRADI_2g01135v3"/>
</dbReference>
<evidence type="ECO:0000313" key="3">
    <source>
        <dbReference type="EnsemblPlants" id="KQK02387"/>
    </source>
</evidence>
<feature type="compositionally biased region" description="Polar residues" evidence="1">
    <location>
        <begin position="68"/>
        <end position="78"/>
    </location>
</feature>
<reference evidence="2 3" key="1">
    <citation type="journal article" date="2010" name="Nature">
        <title>Genome sequencing and analysis of the model grass Brachypodium distachyon.</title>
        <authorList>
            <consortium name="International Brachypodium Initiative"/>
        </authorList>
    </citation>
    <scope>NUCLEOTIDE SEQUENCE [LARGE SCALE GENOMIC DNA]</scope>
    <source>
        <strain evidence="2 3">Bd21</strain>
    </source>
</reference>
<name>A0A0Q3I9A1_BRADI</name>
<organism evidence="2">
    <name type="scientific">Brachypodium distachyon</name>
    <name type="common">Purple false brome</name>
    <name type="synonym">Trachynia distachya</name>
    <dbReference type="NCBI Taxonomy" id="15368"/>
    <lineage>
        <taxon>Eukaryota</taxon>
        <taxon>Viridiplantae</taxon>
        <taxon>Streptophyta</taxon>
        <taxon>Embryophyta</taxon>
        <taxon>Tracheophyta</taxon>
        <taxon>Spermatophyta</taxon>
        <taxon>Magnoliopsida</taxon>
        <taxon>Liliopsida</taxon>
        <taxon>Poales</taxon>
        <taxon>Poaceae</taxon>
        <taxon>BOP clade</taxon>
        <taxon>Pooideae</taxon>
        <taxon>Stipodae</taxon>
        <taxon>Brachypodieae</taxon>
        <taxon>Brachypodium</taxon>
    </lineage>
</organism>
<protein>
    <submittedName>
        <fullName evidence="2 3">Uncharacterized protein</fullName>
    </submittedName>
</protein>
<feature type="region of interest" description="Disordered" evidence="1">
    <location>
        <begin position="67"/>
        <end position="104"/>
    </location>
</feature>
<keyword evidence="4" id="KW-1185">Reference proteome</keyword>
<gene>
    <name evidence="2" type="ORF">BRADI_2g01135v3</name>
</gene>
<reference evidence="3" key="3">
    <citation type="submission" date="2018-08" db="UniProtKB">
        <authorList>
            <consortium name="EnsemblPlants"/>
        </authorList>
    </citation>
    <scope>IDENTIFICATION</scope>
    <source>
        <strain evidence="3">cv. Bd21</strain>
    </source>
</reference>
<dbReference type="EnsemblPlants" id="KQK02387">
    <property type="protein sequence ID" value="KQK02387"/>
    <property type="gene ID" value="BRADI_2g01135v3"/>
</dbReference>
<reference evidence="2" key="2">
    <citation type="submission" date="2017-06" db="EMBL/GenBank/DDBJ databases">
        <title>WGS assembly of Brachypodium distachyon.</title>
        <authorList>
            <consortium name="The International Brachypodium Initiative"/>
            <person name="Lucas S."/>
            <person name="Harmon-Smith M."/>
            <person name="Lail K."/>
            <person name="Tice H."/>
            <person name="Grimwood J."/>
            <person name="Bruce D."/>
            <person name="Barry K."/>
            <person name="Shu S."/>
            <person name="Lindquist E."/>
            <person name="Wang M."/>
            <person name="Pitluck S."/>
            <person name="Vogel J.P."/>
            <person name="Garvin D.F."/>
            <person name="Mockler T.C."/>
            <person name="Schmutz J."/>
            <person name="Rokhsar D."/>
            <person name="Bevan M.W."/>
        </authorList>
    </citation>
    <scope>NUCLEOTIDE SEQUENCE</scope>
    <source>
        <strain evidence="2">Bd21</strain>
    </source>
</reference>
<evidence type="ECO:0000313" key="4">
    <source>
        <dbReference type="Proteomes" id="UP000008810"/>
    </source>
</evidence>
<dbReference type="EMBL" id="CM000881">
    <property type="protein sequence ID" value="KQK02387.1"/>
    <property type="molecule type" value="Genomic_DNA"/>
</dbReference>
<sequence>MELILGRTEAVQEATTLQQVKAFWKFKIIAAWRSYAMTSQDATAAAAAASAAILLLLLPHPCPAAAVSDSSRGATQHQLAHRSNGDGDGRERRRPCAAAADLQRGPSPVGAICTYYGDHQERASMHHNLPKLYLVVGQWRTASEA</sequence>
<accession>A0A0Q3I9A1</accession>
<dbReference type="InParanoid" id="A0A0Q3I9A1"/>
<evidence type="ECO:0000256" key="1">
    <source>
        <dbReference type="SAM" id="MobiDB-lite"/>
    </source>
</evidence>
<proteinExistence type="predicted"/>
<evidence type="ECO:0000313" key="2">
    <source>
        <dbReference type="EMBL" id="KQK02387.1"/>
    </source>
</evidence>
<dbReference type="AlphaFoldDB" id="A0A0Q3I9A1"/>